<evidence type="ECO:0000313" key="25">
    <source>
        <dbReference type="Ensembl" id="ENSECRP00000006933.1"/>
    </source>
</evidence>
<accession>A0A8C4RYE8</accession>
<dbReference type="Gene3D" id="1.10.10.2360">
    <property type="match status" value="1"/>
</dbReference>
<feature type="region of interest" description="Disordered" evidence="23">
    <location>
        <begin position="574"/>
        <end position="619"/>
    </location>
</feature>
<evidence type="ECO:0000256" key="10">
    <source>
        <dbReference type="ARBA" id="ARBA00022737"/>
    </source>
</evidence>
<evidence type="ECO:0000256" key="12">
    <source>
        <dbReference type="ARBA" id="ARBA00022813"/>
    </source>
</evidence>
<dbReference type="Gene3D" id="1.25.40.690">
    <property type="match status" value="1"/>
</dbReference>
<evidence type="ECO:0000256" key="18">
    <source>
        <dbReference type="ARBA" id="ARBA00023010"/>
    </source>
</evidence>
<dbReference type="InterPro" id="IPR037665">
    <property type="entry name" value="Nucleoporin_S59-like"/>
</dbReference>
<dbReference type="GO" id="GO:0044614">
    <property type="term" value="C:nuclear pore cytoplasmic filaments"/>
    <property type="evidence" value="ECO:0007669"/>
    <property type="project" value="TreeGrafter"/>
</dbReference>
<keyword evidence="13" id="KW-0509">mRNA transport</keyword>
<feature type="region of interest" description="Disordered" evidence="23">
    <location>
        <begin position="887"/>
        <end position="924"/>
    </location>
</feature>
<keyword evidence="18" id="KW-0811">Translocation</keyword>
<dbReference type="GO" id="GO:0008139">
    <property type="term" value="F:nuclear localization sequence binding"/>
    <property type="evidence" value="ECO:0007669"/>
    <property type="project" value="TreeGrafter"/>
</dbReference>
<organism evidence="25 26">
    <name type="scientific">Erpetoichthys calabaricus</name>
    <name type="common">Rope fish</name>
    <name type="synonym">Calamoichthys calabaricus</name>
    <dbReference type="NCBI Taxonomy" id="27687"/>
    <lineage>
        <taxon>Eukaryota</taxon>
        <taxon>Metazoa</taxon>
        <taxon>Chordata</taxon>
        <taxon>Craniata</taxon>
        <taxon>Vertebrata</taxon>
        <taxon>Euteleostomi</taxon>
        <taxon>Actinopterygii</taxon>
        <taxon>Polypteriformes</taxon>
        <taxon>Polypteridae</taxon>
        <taxon>Erpetoichthys</taxon>
    </lineage>
</organism>
<dbReference type="GO" id="GO:0003723">
    <property type="term" value="F:RNA binding"/>
    <property type="evidence" value="ECO:0007669"/>
    <property type="project" value="TreeGrafter"/>
</dbReference>
<evidence type="ECO:0000313" key="26">
    <source>
        <dbReference type="Proteomes" id="UP000694620"/>
    </source>
</evidence>
<evidence type="ECO:0000256" key="23">
    <source>
        <dbReference type="SAM" id="MobiDB-lite"/>
    </source>
</evidence>
<reference evidence="25" key="2">
    <citation type="submission" date="2025-08" db="UniProtKB">
        <authorList>
            <consortium name="Ensembl"/>
        </authorList>
    </citation>
    <scope>IDENTIFICATION</scope>
</reference>
<dbReference type="PANTHER" id="PTHR23198">
    <property type="entry name" value="NUCLEOPORIN"/>
    <property type="match status" value="1"/>
</dbReference>
<feature type="region of interest" description="Disordered" evidence="23">
    <location>
        <begin position="516"/>
        <end position="540"/>
    </location>
</feature>
<evidence type="ECO:0000256" key="2">
    <source>
        <dbReference type="ARBA" id="ARBA00004620"/>
    </source>
</evidence>
<comment type="subcellular location">
    <subcellularLocation>
        <location evidence="2">Nucleus membrane</location>
        <topology evidence="2">Peripheral membrane protein</topology>
        <orientation evidence="2">Nucleoplasmic side</orientation>
    </subcellularLocation>
    <subcellularLocation>
        <location evidence="1">Nucleus</location>
        <location evidence="1">Nuclear pore complex</location>
    </subcellularLocation>
    <subcellularLocation>
        <location evidence="3">Nucleus</location>
        <location evidence="3">Nucleoplasm</location>
    </subcellularLocation>
</comment>
<keyword evidence="26" id="KW-1185">Reference proteome</keyword>
<dbReference type="GO" id="GO:0017056">
    <property type="term" value="F:structural constituent of nuclear pore"/>
    <property type="evidence" value="ECO:0007669"/>
    <property type="project" value="InterPro"/>
</dbReference>
<evidence type="ECO:0000256" key="6">
    <source>
        <dbReference type="ARBA" id="ARBA00022448"/>
    </source>
</evidence>
<gene>
    <name evidence="25" type="primary">NUP98</name>
</gene>
<evidence type="ECO:0000256" key="16">
    <source>
        <dbReference type="ARBA" id="ARBA00022927"/>
    </source>
</evidence>
<keyword evidence="8" id="KW-0597">Phosphoprotein</keyword>
<dbReference type="InterPro" id="IPR007230">
    <property type="entry name" value="Nup98_auto-Pept-S59_dom"/>
</dbReference>
<dbReference type="GO" id="GO:0008236">
    <property type="term" value="F:serine-type peptidase activity"/>
    <property type="evidence" value="ECO:0007669"/>
    <property type="project" value="UniProtKB-KW"/>
</dbReference>
<dbReference type="PROSITE" id="PS51434">
    <property type="entry name" value="NUP_C"/>
    <property type="match status" value="1"/>
</dbReference>
<dbReference type="GO" id="GO:0034398">
    <property type="term" value="P:telomere tethering at nuclear periphery"/>
    <property type="evidence" value="ECO:0007669"/>
    <property type="project" value="TreeGrafter"/>
</dbReference>
<evidence type="ECO:0000256" key="13">
    <source>
        <dbReference type="ARBA" id="ARBA00022816"/>
    </source>
</evidence>
<keyword evidence="6" id="KW-0813">Transport</keyword>
<evidence type="ECO:0000256" key="14">
    <source>
        <dbReference type="ARBA" id="ARBA00022825"/>
    </source>
</evidence>
<dbReference type="PANTHER" id="PTHR23198:SF6">
    <property type="entry name" value="NUCLEAR PORE COMPLEX PROTEIN NUP98-NUP96"/>
    <property type="match status" value="1"/>
</dbReference>
<dbReference type="InterPro" id="IPR021967">
    <property type="entry name" value="Nup98_C"/>
</dbReference>
<evidence type="ECO:0000256" key="15">
    <source>
        <dbReference type="ARBA" id="ARBA00022843"/>
    </source>
</evidence>
<feature type="region of interest" description="Disordered" evidence="23">
    <location>
        <begin position="828"/>
        <end position="861"/>
    </location>
</feature>
<feature type="domain" description="Peptidase S59" evidence="24">
    <location>
        <begin position="679"/>
        <end position="822"/>
    </location>
</feature>
<keyword evidence="10" id="KW-0677">Repeat</keyword>
<keyword evidence="11" id="KW-0378">Hydrolase</keyword>
<evidence type="ECO:0000256" key="22">
    <source>
        <dbReference type="ARBA" id="ARBA00059309"/>
    </source>
</evidence>
<evidence type="ECO:0000256" key="4">
    <source>
        <dbReference type="ARBA" id="ARBA00008926"/>
    </source>
</evidence>
<name>A0A8C4RYE8_ERPCA</name>
<keyword evidence="20" id="KW-0472">Membrane</keyword>
<dbReference type="GO" id="GO:0031965">
    <property type="term" value="C:nuclear membrane"/>
    <property type="evidence" value="ECO:0007669"/>
    <property type="project" value="UniProtKB-SubCell"/>
</dbReference>
<dbReference type="GO" id="GO:0051028">
    <property type="term" value="P:mRNA transport"/>
    <property type="evidence" value="ECO:0007669"/>
    <property type="project" value="UniProtKB-KW"/>
</dbReference>
<evidence type="ECO:0000256" key="20">
    <source>
        <dbReference type="ARBA" id="ARBA00023136"/>
    </source>
</evidence>
<dbReference type="Proteomes" id="UP000694620">
    <property type="component" value="Chromosome 4"/>
</dbReference>
<comment type="similarity">
    <text evidence="4">Belongs to the nucleoporin GLFG family.</text>
</comment>
<feature type="compositionally biased region" description="Polar residues" evidence="23">
    <location>
        <begin position="849"/>
        <end position="861"/>
    </location>
</feature>
<dbReference type="GO" id="GO:0006508">
    <property type="term" value="P:proteolysis"/>
    <property type="evidence" value="ECO:0007669"/>
    <property type="project" value="UniProtKB-KW"/>
</dbReference>
<keyword evidence="17" id="KW-0007">Acetylation</keyword>
<keyword evidence="15" id="KW-0832">Ubl conjugation</keyword>
<dbReference type="SUPFAM" id="SSF82215">
    <property type="entry name" value="C-terminal autoproteolytic domain of nucleoporin nup98"/>
    <property type="match status" value="1"/>
</dbReference>
<evidence type="ECO:0000256" key="7">
    <source>
        <dbReference type="ARBA" id="ARBA00022499"/>
    </source>
</evidence>
<protein>
    <recommendedName>
        <fullName evidence="5">Nuclear pore complex protein Nup98-Nup96</fullName>
    </recommendedName>
</protein>
<keyword evidence="12" id="KW-0068">Autocatalytic cleavage</keyword>
<proteinExistence type="inferred from homology"/>
<dbReference type="GO" id="GO:0000973">
    <property type="term" value="P:post-transcriptional tethering of RNA polymerase II gene DNA at nuclear periphery"/>
    <property type="evidence" value="ECO:0007669"/>
    <property type="project" value="TreeGrafter"/>
</dbReference>
<dbReference type="FunFam" id="1.10.10.2360:FF:000001">
    <property type="entry name" value="Nuclear pore complex protein Nup98-Nup96"/>
    <property type="match status" value="1"/>
</dbReference>
<dbReference type="Pfam" id="PF21240">
    <property type="entry name" value="Nup98_GLEBS"/>
    <property type="match status" value="1"/>
</dbReference>
<keyword evidence="21" id="KW-0539">Nucleus</keyword>
<dbReference type="GO" id="GO:0005654">
    <property type="term" value="C:nucleoplasm"/>
    <property type="evidence" value="ECO:0007669"/>
    <property type="project" value="UniProtKB-SubCell"/>
</dbReference>
<evidence type="ECO:0000256" key="11">
    <source>
        <dbReference type="ARBA" id="ARBA00022801"/>
    </source>
</evidence>
<keyword evidence="16" id="KW-0653">Protein transport</keyword>
<dbReference type="GeneTree" id="ENSGT00550000074799"/>
<dbReference type="Ensembl" id="ENSECRT00000007045.1">
    <property type="protein sequence ID" value="ENSECRP00000006933.1"/>
    <property type="gene ID" value="ENSECRG00000004602.1"/>
</dbReference>
<evidence type="ECO:0000256" key="19">
    <source>
        <dbReference type="ARBA" id="ARBA00023132"/>
    </source>
</evidence>
<evidence type="ECO:0000256" key="1">
    <source>
        <dbReference type="ARBA" id="ARBA00004567"/>
    </source>
</evidence>
<evidence type="ECO:0000256" key="5">
    <source>
        <dbReference type="ARBA" id="ARBA00013472"/>
    </source>
</evidence>
<evidence type="ECO:0000256" key="3">
    <source>
        <dbReference type="ARBA" id="ARBA00004642"/>
    </source>
</evidence>
<dbReference type="GO" id="GO:0006405">
    <property type="term" value="P:RNA export from nucleus"/>
    <property type="evidence" value="ECO:0007669"/>
    <property type="project" value="TreeGrafter"/>
</dbReference>
<dbReference type="FunFam" id="3.30.1610.10:FF:000001">
    <property type="entry name" value="Nuclear pore complex protein Nup98-Nup96"/>
    <property type="match status" value="1"/>
</dbReference>
<dbReference type="InterPro" id="IPR036903">
    <property type="entry name" value="Nup98_auto-Pept-S59_dom_sf"/>
</dbReference>
<keyword evidence="19" id="KW-0906">Nuclear pore complex</keyword>
<comment type="function">
    <text evidence="22">Plays a role in the nuclear pore complex (NPC) assembly and/or maintenance. NUP98 and NUP96 are involved in the bidirectional transport across the NPC. May anchor NUP153 and TPR to the NPC. In cooperation with DHX9, plays a role in transcription and alternative splicing activation of a subset of genes. Involved in the localization of DHX9 in discrete intranuclear foci (GLFG-body).</text>
</comment>
<dbReference type="Gene3D" id="3.30.1610.10">
    <property type="entry name" value="Peptidase S59, nucleoporin"/>
    <property type="match status" value="1"/>
</dbReference>
<dbReference type="Pfam" id="PF12110">
    <property type="entry name" value="Nup96"/>
    <property type="match status" value="1"/>
</dbReference>
<reference evidence="25" key="3">
    <citation type="submission" date="2025-09" db="UniProtKB">
        <authorList>
            <consortium name="Ensembl"/>
        </authorList>
    </citation>
    <scope>IDENTIFICATION</scope>
</reference>
<sequence>MFNKSFGTPFGGGATAFGTTSTFGQSSGFGSTGAFGTSSFGSSNNTGGLFGNTQNKPGLTNTGGLFGTTSTSSNPFGGTTGSLFGSTNFGAAQTGTTIKFNVSFWIEQCSLILLFLKCTMSVFSLLFLKPPTGNDTMVKAGVTTSINTKHQCITAMKEYENKSLEELRLEDYQAERKGPQNPIAGGTGVLFGTPTAASSTATGLFGSSTANTGFSFGPSKTGFGTGAFGSGTGSLFGSQPSQPGTSLFNKPFGQATTTPSTGFSFGSTNTLGQPNTSSMGLFGNTSASQSGGLFGSSTNTSTATAFGTGTGLFGATNTSFGNPAGQNMFGNKTTGFGTTTTSAPSFGTGAGLFGNKPSLTLGTNTNTSTFGFGSAGASLFGNKPATSGLGTGLVTPFGSALGTGQTSLFGNNQPKIGSTLGSVGTFGNLGFNTSTNALGFGTPQQAVALTDPNASAAQQTIIQQFFNTLTFYPYGDSPLFRNPLTDPKKKEERLKPTNPAAQLTLTTQNRYRLSLRPATRVRPKALTSSSSSKSQLFEGLDDDDPLFSKGSLVPRKSIKRLVLKNLNRSSLFSQMNRENDDLASPSEYPENGDRDDEDSGVGKFYTNPIAKPIPHTPLGSQSFSLQDTINELGVRNVVRNGLEVSSEDASLGDDSLQEEREEELDCNRPPHPAGIILNRVGYYTIPSMDELARMTNENGECVVENFTIGRKVGYGSVYFPGRIDLTNLNLDDIVHFRRKEVIVYPDDNLKPPVGEELNRAAEVTLDGVWPVDKTTRTQITSPERLLQMNFEGRLEKSCLDQGAQFLEYRPETGSWVFQVPHFSKYGLKSADGEDDVPPPKTDAKKLKSASGTTPGQQQSPVQQMALNGKEVQNQDLLEQLGRVAELDSDMADITQEPPLDGMLDDDDSTDMTEKEFPADTEPLSTSSHIAATLGINPHTLQVMKASLFADDDDSEYNQDERFGKFSRETSSPRVLSGSQGTFESMIYQRTKTGTFLQPQSQEAYGSRKAPCSLATEFSWSMFGSSFLRPPPTSEMPLRTVGARRQMGPVPLEKSVTLGKGKLLMDMALFMGRSFRIGWGPNWILTHSGEQLSTTACCQSDKHSQGSRPITVKRVSEYPLKVFIEKLTIAEPEVEEEHLKLYQSPLEIELKNSIVITDDPCPFIQPVHGVEALHEYADWITTVIKDSSSSLPSWTVRHWKLVWTLCEALWGRLCAPDIEVRSEYAQHLERRRAFSNWLSQSVAQKIEEEVALSKKENHLDAIYSYLTGNHISEACKLAQQSVDHRLSLLLSQAAGSQGIRELLSMQLVDWCNLQIDSHIQEERLRVYTLLSGKPVWQSSDGFINVCSGLDWKRCVAIHLWYMLSPTATIADALCKYEEAFLVNMGDTQKYACAPLPLYLEDIGIDNKLFSNILISYVGLFNFRHYDLQELLDPCTVTPDRLDYRLSWHLWNVLQALKYSHLSSQQQGLLHASYAAQLESRGLWEKAVFVLLHISDAHVREKAVKEMLRLHCSLMEADESSKKEHFLTEKLLIPVQWIHEAKAIRACQEGNKHKQALHLFKARHWNQCHKLVIQHLASDAIINENHDYLLSFLEGLAPPERSVLIQDWDSSGKVFLDYIRVLQTLQRMEQLDSQGYELEQLHTEVTSLCGRIQLIQCFTAKDRLAQSDMAKRVANILRIVLSLQRGGEGSPDSLHIPLHHLAPHIGRLPMPEDYALEELRNLTRSYLQELVIQ</sequence>
<keyword evidence="14" id="KW-0720">Serine protease</keyword>
<reference evidence="25" key="1">
    <citation type="submission" date="2021-06" db="EMBL/GenBank/DDBJ databases">
        <authorList>
            <consortium name="Wellcome Sanger Institute Data Sharing"/>
        </authorList>
    </citation>
    <scope>NUCLEOTIDE SEQUENCE [LARGE SCALE GENOMIC DNA]</scope>
</reference>
<dbReference type="FunFam" id="1.25.40.690:FF:000001">
    <property type="entry name" value="Nuclear pore complex protein Nup98-Nup96"/>
    <property type="match status" value="1"/>
</dbReference>
<evidence type="ECO:0000256" key="8">
    <source>
        <dbReference type="ARBA" id="ARBA00022553"/>
    </source>
</evidence>
<evidence type="ECO:0000256" key="17">
    <source>
        <dbReference type="ARBA" id="ARBA00022990"/>
    </source>
</evidence>
<dbReference type="GO" id="GO:0006606">
    <property type="term" value="P:protein import into nucleus"/>
    <property type="evidence" value="ECO:0007669"/>
    <property type="project" value="TreeGrafter"/>
</dbReference>
<dbReference type="Pfam" id="PF04096">
    <property type="entry name" value="Nucleoporin2"/>
    <property type="match status" value="1"/>
</dbReference>
<evidence type="ECO:0000259" key="24">
    <source>
        <dbReference type="PROSITE" id="PS51434"/>
    </source>
</evidence>
<keyword evidence="9" id="KW-0645">Protease</keyword>
<evidence type="ECO:0000256" key="21">
    <source>
        <dbReference type="ARBA" id="ARBA00023242"/>
    </source>
</evidence>
<evidence type="ECO:0000256" key="9">
    <source>
        <dbReference type="ARBA" id="ARBA00022670"/>
    </source>
</evidence>
<keyword evidence="7" id="KW-1017">Isopeptide bond</keyword>